<protein>
    <submittedName>
        <fullName evidence="2">Uncharacterized protein</fullName>
    </submittedName>
</protein>
<dbReference type="AlphaFoldDB" id="A0AA36I331"/>
<keyword evidence="1" id="KW-0812">Transmembrane</keyword>
<keyword evidence="1" id="KW-1133">Transmembrane helix</keyword>
<organism evidence="2 3">
    <name type="scientific">Effrenium voratum</name>
    <dbReference type="NCBI Taxonomy" id="2562239"/>
    <lineage>
        <taxon>Eukaryota</taxon>
        <taxon>Sar</taxon>
        <taxon>Alveolata</taxon>
        <taxon>Dinophyceae</taxon>
        <taxon>Suessiales</taxon>
        <taxon>Symbiodiniaceae</taxon>
        <taxon>Effrenium</taxon>
    </lineage>
</organism>
<keyword evidence="3" id="KW-1185">Reference proteome</keyword>
<reference evidence="2" key="1">
    <citation type="submission" date="2023-08" db="EMBL/GenBank/DDBJ databases">
        <authorList>
            <person name="Chen Y."/>
            <person name="Shah S."/>
            <person name="Dougan E. K."/>
            <person name="Thang M."/>
            <person name="Chan C."/>
        </authorList>
    </citation>
    <scope>NUCLEOTIDE SEQUENCE</scope>
</reference>
<proteinExistence type="predicted"/>
<feature type="transmembrane region" description="Helical" evidence="1">
    <location>
        <begin position="22"/>
        <end position="45"/>
    </location>
</feature>
<accession>A0AA36I331</accession>
<sequence length="55" mass="5968">PEETTAGAERRKVGAMEPLENTAMVCTGLGLVTGLLCFGFFLLVWRLALVKGDER</sequence>
<name>A0AA36I331_9DINO</name>
<feature type="non-terminal residue" evidence="2">
    <location>
        <position position="1"/>
    </location>
</feature>
<comment type="caution">
    <text evidence="2">The sequence shown here is derived from an EMBL/GenBank/DDBJ whole genome shotgun (WGS) entry which is preliminary data.</text>
</comment>
<gene>
    <name evidence="2" type="ORF">EVOR1521_LOCUS7520</name>
</gene>
<dbReference type="EMBL" id="CAUJNA010000607">
    <property type="protein sequence ID" value="CAJ1379209.1"/>
    <property type="molecule type" value="Genomic_DNA"/>
</dbReference>
<keyword evidence="1" id="KW-0472">Membrane</keyword>
<dbReference type="Proteomes" id="UP001178507">
    <property type="component" value="Unassembled WGS sequence"/>
</dbReference>
<evidence type="ECO:0000313" key="2">
    <source>
        <dbReference type="EMBL" id="CAJ1379209.1"/>
    </source>
</evidence>
<evidence type="ECO:0000313" key="3">
    <source>
        <dbReference type="Proteomes" id="UP001178507"/>
    </source>
</evidence>
<evidence type="ECO:0000256" key="1">
    <source>
        <dbReference type="SAM" id="Phobius"/>
    </source>
</evidence>
<feature type="non-terminal residue" evidence="2">
    <location>
        <position position="55"/>
    </location>
</feature>